<feature type="compositionally biased region" description="Basic and acidic residues" evidence="1">
    <location>
        <begin position="263"/>
        <end position="288"/>
    </location>
</feature>
<dbReference type="VEuPathDB" id="FungiDB:MPH_01003"/>
<feature type="region of interest" description="Disordered" evidence="1">
    <location>
        <begin position="485"/>
        <end position="761"/>
    </location>
</feature>
<organism evidence="2 3">
    <name type="scientific">Macrophomina phaseolina (strain MS6)</name>
    <name type="common">Charcoal rot fungus</name>
    <dbReference type="NCBI Taxonomy" id="1126212"/>
    <lineage>
        <taxon>Eukaryota</taxon>
        <taxon>Fungi</taxon>
        <taxon>Dikarya</taxon>
        <taxon>Ascomycota</taxon>
        <taxon>Pezizomycotina</taxon>
        <taxon>Dothideomycetes</taxon>
        <taxon>Dothideomycetes incertae sedis</taxon>
        <taxon>Botryosphaeriales</taxon>
        <taxon>Botryosphaeriaceae</taxon>
        <taxon>Macrophomina</taxon>
    </lineage>
</organism>
<feature type="compositionally biased region" description="Polar residues" evidence="1">
    <location>
        <begin position="27"/>
        <end position="51"/>
    </location>
</feature>
<dbReference type="HOGENOM" id="CLU_343564_0_0_1"/>
<evidence type="ECO:0000256" key="1">
    <source>
        <dbReference type="SAM" id="MobiDB-lite"/>
    </source>
</evidence>
<feature type="compositionally biased region" description="Gly residues" evidence="1">
    <location>
        <begin position="700"/>
        <end position="709"/>
    </location>
</feature>
<feature type="region of interest" description="Disordered" evidence="1">
    <location>
        <begin position="372"/>
        <end position="393"/>
    </location>
</feature>
<feature type="compositionally biased region" description="Low complexity" evidence="1">
    <location>
        <begin position="499"/>
        <end position="518"/>
    </location>
</feature>
<feature type="compositionally biased region" description="Basic and acidic residues" evidence="1">
    <location>
        <begin position="432"/>
        <end position="450"/>
    </location>
</feature>
<dbReference type="OrthoDB" id="3946094at2759"/>
<evidence type="ECO:0000313" key="2">
    <source>
        <dbReference type="EMBL" id="EKG21693.1"/>
    </source>
</evidence>
<gene>
    <name evidence="2" type="ORF">MPH_01003</name>
</gene>
<feature type="compositionally biased region" description="Low complexity" evidence="1">
    <location>
        <begin position="636"/>
        <end position="650"/>
    </location>
</feature>
<protein>
    <submittedName>
        <fullName evidence="2">Uncharacterized protein</fullName>
    </submittedName>
</protein>
<dbReference type="EMBL" id="AHHD01000041">
    <property type="protein sequence ID" value="EKG21693.1"/>
    <property type="molecule type" value="Genomic_DNA"/>
</dbReference>
<feature type="region of interest" description="Disordered" evidence="1">
    <location>
        <begin position="263"/>
        <end position="302"/>
    </location>
</feature>
<dbReference type="Proteomes" id="UP000007129">
    <property type="component" value="Unassembled WGS sequence"/>
</dbReference>
<name>K2S426_MACPH</name>
<sequence length="824" mass="87734">MSSLYRAVRDVFTSAQANHDQKRLSSHTDTSKPTSTIRHSNPATNPFSFNNYALKPAPKSNTAHLPFDPADLTRRLERYLASLDPDAATAASTSSPHAPASSSSSSAAAQHNGSAAASSHLKPQRSQPRSATASAQSPASPNPAAAAATKLGRAPTAARSATDPLLAARSSSLGLQQRPDDWASLEAIRRDARRAQRRSMALSGKRGLNAPVEAEELARRLGALNGDGKAMVELLRTRKSLPELRGSGAAGDVKRVSSVRANEKRAVVRREGSKRGEGDGRRGREELLQKQQRRSSGLRRSTVHDGEMWRVYVESQNAVESNSQAAGALRLQQLGRQKSKSKKRLRPLSTTELELKKGADWNVPGSAMGLLDTGSVTSSEGCKVEHPIGRRPDWSQRDEATMREGRLSPLHLHVPGFGRRSSTSFTEISQSEDERALSEVEGKRKSKFSEAQKNNRQSVCIAEATSSNTSATTTKKAIPRNCQPAMLQIPPHNNVTLQSTTGSSSRSPTSPPSITLSPVDPRISLELHPGFSPTNLLPIAQPPSPYHEARGQQQSPASFLLDHHQPKSATTQHSATLAPLPEIPPLPAPDRFSKTRPQSFAAPLRSSSTPVIAPPKKKQQHAQEHPPKPPTNVSWPGPRSRGASGGPLSSNPVAGGGGLGRGLSLFPAEDERMKKRKSVAFAEQMKLGSRRVGEVAAVGGKEGGSGSGGPAEKRPSTSYHAPVARMPAGVGALPPKGKGRRGELQHVGKGNGEAKREVAERGVMSPTRLVFWRRDSGVTAGAAGPDKGSVGETVGVNADEAVLPVARSPSRLAFWKRRATTPAA</sequence>
<dbReference type="AlphaFoldDB" id="K2S426"/>
<comment type="caution">
    <text evidence="2">The sequence shown here is derived from an EMBL/GenBank/DDBJ whole genome shotgun (WGS) entry which is preliminary data.</text>
</comment>
<feature type="compositionally biased region" description="Basic and acidic residues" evidence="1">
    <location>
        <begin position="382"/>
        <end position="393"/>
    </location>
</feature>
<feature type="region of interest" description="Disordered" evidence="1">
    <location>
        <begin position="87"/>
        <end position="161"/>
    </location>
</feature>
<feature type="compositionally biased region" description="Basic and acidic residues" evidence="1">
    <location>
        <begin position="740"/>
        <end position="760"/>
    </location>
</feature>
<evidence type="ECO:0000313" key="3">
    <source>
        <dbReference type="Proteomes" id="UP000007129"/>
    </source>
</evidence>
<feature type="compositionally biased region" description="Low complexity" evidence="1">
    <location>
        <begin position="87"/>
        <end position="149"/>
    </location>
</feature>
<feature type="region of interest" description="Disordered" evidence="1">
    <location>
        <begin position="421"/>
        <end position="457"/>
    </location>
</feature>
<dbReference type="InParanoid" id="K2S426"/>
<feature type="region of interest" description="Disordered" evidence="1">
    <location>
        <begin position="16"/>
        <end position="55"/>
    </location>
</feature>
<proteinExistence type="predicted"/>
<accession>K2S426</accession>
<reference evidence="2 3" key="1">
    <citation type="journal article" date="2012" name="BMC Genomics">
        <title>Tools to kill: Genome of one of the most destructive plant pathogenic fungi Macrophomina phaseolina.</title>
        <authorList>
            <person name="Islam M.S."/>
            <person name="Haque M.S."/>
            <person name="Islam M.M."/>
            <person name="Emdad E.M."/>
            <person name="Halim A."/>
            <person name="Hossen Q.M.M."/>
            <person name="Hossain M.Z."/>
            <person name="Ahmed B."/>
            <person name="Rahim S."/>
            <person name="Rahman M.S."/>
            <person name="Alam M.M."/>
            <person name="Hou S."/>
            <person name="Wan X."/>
            <person name="Saito J.A."/>
            <person name="Alam M."/>
        </authorList>
    </citation>
    <scope>NUCLEOTIDE SEQUENCE [LARGE SCALE GENOMIC DNA]</scope>
    <source>
        <strain evidence="2 3">MS6</strain>
    </source>
</reference>